<dbReference type="AlphaFoldDB" id="G0URD4"/>
<feature type="transmembrane region" description="Helical" evidence="1">
    <location>
        <begin position="14"/>
        <end position="37"/>
    </location>
</feature>
<name>G0URD4_TRYCI</name>
<organism evidence="2">
    <name type="scientific">Trypanosoma congolense (strain IL3000)</name>
    <dbReference type="NCBI Taxonomy" id="1068625"/>
    <lineage>
        <taxon>Eukaryota</taxon>
        <taxon>Discoba</taxon>
        <taxon>Euglenozoa</taxon>
        <taxon>Kinetoplastea</taxon>
        <taxon>Metakinetoplastina</taxon>
        <taxon>Trypanosomatida</taxon>
        <taxon>Trypanosomatidae</taxon>
        <taxon>Trypanosoma</taxon>
        <taxon>Nannomonas</taxon>
    </lineage>
</organism>
<gene>
    <name evidence="2" type="ORF">TCIL3000_8_1650</name>
</gene>
<dbReference type="EMBL" id="HE575321">
    <property type="protein sequence ID" value="CCC91946.1"/>
    <property type="molecule type" value="Genomic_DNA"/>
</dbReference>
<protein>
    <submittedName>
        <fullName evidence="2">Uncharacterized protein</fullName>
    </submittedName>
</protein>
<feature type="transmembrane region" description="Helical" evidence="1">
    <location>
        <begin position="81"/>
        <end position="96"/>
    </location>
</feature>
<evidence type="ECO:0000313" key="2">
    <source>
        <dbReference type="EMBL" id="CCC91946.1"/>
    </source>
</evidence>
<accession>G0URD4</accession>
<reference evidence="2" key="1">
    <citation type="journal article" date="2012" name="Proc. Natl. Acad. Sci. U.S.A.">
        <title>Antigenic diversity is generated by distinct evolutionary mechanisms in African trypanosome species.</title>
        <authorList>
            <person name="Jackson A.P."/>
            <person name="Berry A."/>
            <person name="Aslett M."/>
            <person name="Allison H.C."/>
            <person name="Burton P."/>
            <person name="Vavrova-Anderson J."/>
            <person name="Brown R."/>
            <person name="Browne H."/>
            <person name="Corton N."/>
            <person name="Hauser H."/>
            <person name="Gamble J."/>
            <person name="Gilderthorp R."/>
            <person name="Marcello L."/>
            <person name="McQuillan J."/>
            <person name="Otto T.D."/>
            <person name="Quail M.A."/>
            <person name="Sanders M.J."/>
            <person name="van Tonder A."/>
            <person name="Ginger M.L."/>
            <person name="Field M.C."/>
            <person name="Barry J.D."/>
            <person name="Hertz-Fowler C."/>
            <person name="Berriman M."/>
        </authorList>
    </citation>
    <scope>NUCLEOTIDE SEQUENCE</scope>
    <source>
        <strain evidence="2">IL3000</strain>
    </source>
</reference>
<keyword evidence="1" id="KW-0812">Transmembrane</keyword>
<evidence type="ECO:0000256" key="1">
    <source>
        <dbReference type="SAM" id="Phobius"/>
    </source>
</evidence>
<keyword evidence="1" id="KW-0472">Membrane</keyword>
<sequence length="106" mass="12689">MSAEAACVEFKRKYVSAFSSCLIYRWYNVIHFVFYLFTICRGSLRSPLLLARIFLLWVQWKMGGVVSVWQRNGKGDGCTSPFFYIYIYINYYYFHMSRQKRNVVMS</sequence>
<keyword evidence="1" id="KW-1133">Transmembrane helix</keyword>
<proteinExistence type="predicted"/>